<evidence type="ECO:0000256" key="8">
    <source>
        <dbReference type="ARBA" id="ARBA00023017"/>
    </source>
</evidence>
<dbReference type="EMBL" id="AEYP01054380">
    <property type="status" value="NOT_ANNOTATED_CDS"/>
    <property type="molecule type" value="Genomic_DNA"/>
</dbReference>
<reference evidence="22" key="1">
    <citation type="submission" date="2024-06" db="UniProtKB">
        <authorList>
            <consortium name="Ensembl"/>
        </authorList>
    </citation>
    <scope>IDENTIFICATION</scope>
</reference>
<dbReference type="InterPro" id="IPR035706">
    <property type="entry name" value="AAA_9"/>
</dbReference>
<evidence type="ECO:0000259" key="18">
    <source>
        <dbReference type="Pfam" id="PF12781"/>
    </source>
</evidence>
<evidence type="ECO:0000256" key="11">
    <source>
        <dbReference type="ARBA" id="ARBA00023175"/>
    </source>
</evidence>
<evidence type="ECO:0000313" key="22">
    <source>
        <dbReference type="Ensembl" id="ENSMPUP00000004140.1"/>
    </source>
</evidence>
<protein>
    <recommendedName>
        <fullName evidence="23">Dynein axonemal heavy chain 14</fullName>
    </recommendedName>
</protein>
<proteinExistence type="inferred from homology"/>
<dbReference type="EMBL" id="AEYP01054377">
    <property type="status" value="NOT_ANNOTATED_CDS"/>
    <property type="molecule type" value="Genomic_DNA"/>
</dbReference>
<comment type="similarity">
    <text evidence="2">Belongs to the dynein heavy chain family.</text>
</comment>
<dbReference type="Pfam" id="PF17857">
    <property type="entry name" value="AAA_lid_1"/>
    <property type="match status" value="1"/>
</dbReference>
<dbReference type="EMBL" id="AEYP01054383">
    <property type="status" value="NOT_ANNOTATED_CDS"/>
    <property type="molecule type" value="Genomic_DNA"/>
</dbReference>
<dbReference type="Pfam" id="PF12780">
    <property type="entry name" value="AAA_8"/>
    <property type="match status" value="1"/>
</dbReference>
<dbReference type="InterPro" id="IPR041228">
    <property type="entry name" value="Dynein_C"/>
</dbReference>
<dbReference type="Gene3D" id="3.40.50.300">
    <property type="entry name" value="P-loop containing nucleotide triphosphate hydrolases"/>
    <property type="match status" value="3"/>
</dbReference>
<accession>M3XYI9</accession>
<dbReference type="Gene3D" id="1.20.920.30">
    <property type="match status" value="1"/>
</dbReference>
<evidence type="ECO:0000256" key="7">
    <source>
        <dbReference type="ARBA" id="ARBA00022840"/>
    </source>
</evidence>
<feature type="domain" description="Dynein heavy chain region D6 P-loop" evidence="15">
    <location>
        <begin position="1468"/>
        <end position="1584"/>
    </location>
</feature>
<dbReference type="EMBL" id="AEYP01054385">
    <property type="status" value="NOT_ANNOTATED_CDS"/>
    <property type="molecule type" value="Genomic_DNA"/>
</dbReference>
<dbReference type="GO" id="GO:0030286">
    <property type="term" value="C:dynein complex"/>
    <property type="evidence" value="ECO:0007669"/>
    <property type="project" value="UniProtKB-KW"/>
</dbReference>
<dbReference type="GO" id="GO:0005874">
    <property type="term" value="C:microtubule"/>
    <property type="evidence" value="ECO:0007669"/>
    <property type="project" value="UniProtKB-KW"/>
</dbReference>
<evidence type="ECO:0000256" key="6">
    <source>
        <dbReference type="ARBA" id="ARBA00022741"/>
    </source>
</evidence>
<dbReference type="EMBL" id="AEYP01054378">
    <property type="status" value="NOT_ANNOTATED_CDS"/>
    <property type="molecule type" value="Genomic_DNA"/>
</dbReference>
<evidence type="ECO:0000256" key="1">
    <source>
        <dbReference type="ARBA" id="ARBA00004430"/>
    </source>
</evidence>
<dbReference type="InterPro" id="IPR041658">
    <property type="entry name" value="AAA_lid_11"/>
</dbReference>
<feature type="domain" description="Dynein heavy chain 3 AAA+ lid" evidence="19">
    <location>
        <begin position="227"/>
        <end position="315"/>
    </location>
</feature>
<keyword evidence="3" id="KW-0963">Cytoplasm</keyword>
<evidence type="ECO:0000256" key="9">
    <source>
        <dbReference type="ARBA" id="ARBA00023054"/>
    </source>
</evidence>
<evidence type="ECO:0000259" key="21">
    <source>
        <dbReference type="Pfam" id="PF18199"/>
    </source>
</evidence>
<keyword evidence="7" id="KW-0067">ATP-binding</keyword>
<dbReference type="OMA" id="KHSYESC"/>
<dbReference type="HOGENOM" id="CLU_000038_3_1_1"/>
<dbReference type="InParanoid" id="M3XYI9"/>
<dbReference type="InterPro" id="IPR027417">
    <property type="entry name" value="P-loop_NTPase"/>
</dbReference>
<dbReference type="Gene3D" id="1.20.1270.280">
    <property type="match status" value="1"/>
</dbReference>
<dbReference type="Pfam" id="PF12777">
    <property type="entry name" value="MT"/>
    <property type="match status" value="1"/>
</dbReference>
<feature type="domain" description="Dynein heavy chain C-terminal" evidence="21">
    <location>
        <begin position="1769"/>
        <end position="2066"/>
    </location>
</feature>
<dbReference type="InterPro" id="IPR026983">
    <property type="entry name" value="DHC"/>
</dbReference>
<dbReference type="FunFam" id="3.40.50.300:FF:000049">
    <property type="entry name" value="Dynein, axonemal, heavy chain 5"/>
    <property type="match status" value="1"/>
</dbReference>
<dbReference type="FunFam" id="1.20.920.30:FF:000002">
    <property type="entry name" value="Dynein axonemal heavy chain 3"/>
    <property type="match status" value="1"/>
</dbReference>
<dbReference type="GO" id="GO:0007018">
    <property type="term" value="P:microtubule-based movement"/>
    <property type="evidence" value="ECO:0007669"/>
    <property type="project" value="InterPro"/>
</dbReference>
<dbReference type="Pfam" id="PF18199">
    <property type="entry name" value="Dynein_C"/>
    <property type="match status" value="1"/>
</dbReference>
<feature type="domain" description="Dynein heavy chain ATP-binding dynein motor region" evidence="18">
    <location>
        <begin position="1004"/>
        <end position="1223"/>
    </location>
</feature>
<dbReference type="Pfam" id="PF18198">
    <property type="entry name" value="AAA_lid_11"/>
    <property type="match status" value="1"/>
</dbReference>
<dbReference type="InterPro" id="IPR041589">
    <property type="entry name" value="DNAH3_AAA_lid_1"/>
</dbReference>
<evidence type="ECO:0000256" key="3">
    <source>
        <dbReference type="ARBA" id="ARBA00022490"/>
    </source>
</evidence>
<feature type="domain" description="Dynein heavy chain AAA lid" evidence="20">
    <location>
        <begin position="1622"/>
        <end position="1761"/>
    </location>
</feature>
<comment type="subcellular location">
    <subcellularLocation>
        <location evidence="1">Cytoplasm</location>
        <location evidence="1">Cytoskeleton</location>
        <location evidence="1">Cilium axoneme</location>
    </subcellularLocation>
</comment>
<keyword evidence="12" id="KW-0206">Cytoskeleton</keyword>
<dbReference type="InterPro" id="IPR024317">
    <property type="entry name" value="Dynein_heavy_chain_D4_dom"/>
</dbReference>
<dbReference type="EMBL" id="AEYP01054384">
    <property type="status" value="NOT_ANNOTATED_CDS"/>
    <property type="molecule type" value="Genomic_DNA"/>
</dbReference>
<dbReference type="InterPro" id="IPR043160">
    <property type="entry name" value="Dynein_C_barrel"/>
</dbReference>
<dbReference type="InterPro" id="IPR024743">
    <property type="entry name" value="Dynein_HC_stalk"/>
</dbReference>
<dbReference type="Gene3D" id="6.10.140.1060">
    <property type="match status" value="1"/>
</dbReference>
<organism evidence="22">
    <name type="scientific">Mustela putorius furo</name>
    <name type="common">European domestic ferret</name>
    <name type="synonym">Mustela furo</name>
    <dbReference type="NCBI Taxonomy" id="9669"/>
    <lineage>
        <taxon>Eukaryota</taxon>
        <taxon>Metazoa</taxon>
        <taxon>Chordata</taxon>
        <taxon>Craniata</taxon>
        <taxon>Vertebrata</taxon>
        <taxon>Euteleostomi</taxon>
        <taxon>Mammalia</taxon>
        <taxon>Eutheria</taxon>
        <taxon>Laurasiatheria</taxon>
        <taxon>Carnivora</taxon>
        <taxon>Caniformia</taxon>
        <taxon>Musteloidea</taxon>
        <taxon>Mustelidae</taxon>
        <taxon>Mustelinae</taxon>
        <taxon>Mustela</taxon>
    </lineage>
</organism>
<feature type="domain" description="Dynein heavy chain coiled coil stalk" evidence="16">
    <location>
        <begin position="647"/>
        <end position="973"/>
    </location>
</feature>
<dbReference type="PANTHER" id="PTHR22878:SF64">
    <property type="entry name" value="DYNEIN AXONEMAL HEAVY CHAIN 14"/>
    <property type="match status" value="1"/>
</dbReference>
<keyword evidence="10" id="KW-0969">Cilium</keyword>
<sequence length="2070" mass="237036">MLERLEGPGALDVKYSSILGEVLLYSEIKKSSLKQNISLFLSETPKAGAEGQDKHIKKPAVKTDESSLKNDKKGIVVSTINFSIGITAAKAKEMILKKLVRRTKDTLGAPKNSRIVLFIDDLNMPESDTYGAQPPLELIRQLLDMGGLYDTKKNTWKNIQDLSLVAACAPAAVRRHASPRLLKHFSILVLPHPPQHALRAIFQAHLGMYFSINNFTSNVQKCKDQIISCSLAVYSQVCQNMLPTPAKCHYLFNLRDVFKLLLGLLQAERVVINSREMAALFFVHEATRVFHDRLIEYTEKRLFYQLLSKEIENYFQSRFQALPDQPSNRGRDINKAHRKKIYRNTNDYHKLANVLNEFQSRYFQGICVRMREVFFKEAIEHIARAARVLRQPGSHMLLIGIDGCGKETCATLACYLTECKLYRVPTSRNYAYMEFKEDFKRGFIQAGLEGNPTALIVTSLNSKQESFLEDLNSILNLRKILYLFENEELDSIALKMRSVEQSGYMDNRQSLLAFFQKRIHKNLHIFMTMSPAGPTFRQHCRAYPSMITTCTIDWYEKWPKEALLVVANSFLREKVYLKNRQNLKEKLAPTCVQIHRSIEDLNTKYFEKTKRHYYVTPSSYLRFMDTFAHILRSREKDMQAKRNHLCMGVSKILEATVLVTEMQEELLILGPQIEQKTKEMEALVEKLQKDSQVVEKVQMLVKQDEEIMAEEERIVEEYAQETAHEVKSVLPALEKAVVALSALDKADVAELRVYTRPPFLVLTVMNAVCILLQKKPNWASAKLLLSETGFLKKLVNLDKDSIPEKVFTKLKKIVTLPDFNPNKIALVSVACCSMCHWVIALNNYHEVRKVVVPKQIRVAEAQNVLKIARQRLAEKQRGLQLVEEHLLFLQGAYKDMVVEKQLLGDRRNLATRRLQCASVLLTALEEEKTRWQETINQIDRKLEGILGDMLISAACIVYSGVLTAEFRQLIVNKWKNLCTKNNIPLSPNFSLIEAMAQKHEISLWHSQGLPLGQYSTENAVLIKNSLQWPLLIDPHKQAHGWIRQMEGPRLQELSIQDSGYIQEIENAMKTGGSVLLQNLPEMLAPNLKAILTKDIHQKKRGQYFIRIDDSEIEYNSKFRLYISTEINNPHFPPPVYNFVTMINFTLTFQSLQDQLLSTILTQEVPYLENQHLQLLASISLDAMTLEELEERTLNVLQNAQECVLDDEETVDILRNIKMNSNDISKRIRATEKAESKIQETRKHYLPLATRGALLYFLVAGLARVSCAYQFSLDWFRQAFLLAVVSGKREENISQKHLKNSIDVLTRSIFKVVSPALFNQHKLCFSFWLCITVMQNDANGGVPSWCFYLDSGVTQKTARDGHLHWLSESQWRQCQYVGSELEPFALLCKSLLSNVPQWAELLDENEETCSPVNFPWEKLTPFQRLILIKILQPEHLKNSVKMFITEHMGNEYVPRTGINLKESYKESNARTPLILIHSHGTDLTNTVLKFARELKGGKSHMTIISLGRGQAAKAEEIIMKSLPRAAQWVFLQNCHLAASFMPRLCTIIESFNSPDVTIDPEFRLWLSSKLDSSFPVPILQKSLKIAVENPQGLKSNLLQTFGYGGNGEITEQIFEKPDCGPSWKKLLFSLCFFNAVVSERMNYGTLGWNIAYKFSSSDLQVSIKILENTLRTRSSISWPMLRYLIGEVVYGGQVTDTWDRRCLNTLLYRFCNPNVLRADFSFSSDEVHQPMPGSAGIGDCIDIIQSLPDDDPPELLGLHPEASRGCREMQGQTFIDNLIAMEPRATAIASLMIRMEKDTRHNNLKIIPPWVPQHLNPGYDPLIHCVLLTFLSQEIERFDKFLLVVHKSLKDLQLAIKGEIILTQELEEIYNSFLSVRVPTLWQKHAYMSCKALSSWVNDLIQRVNFFNTWAKMGFPARYWLPAFFFPQAFLTAVLQDYGRSQGVSLDTLTFTHHVASDATDIGTDSTHVGVHIFGLFIEGARWNHEQKVLEDSLPRELCCSFPEIYFLPTKQRDAELYTFECPVYQTHERSRTLTTTGFPSTSLTSVYLPTRRPPSHWVTMQVALLCERNE</sequence>
<evidence type="ECO:0000256" key="5">
    <source>
        <dbReference type="ARBA" id="ARBA00022737"/>
    </source>
</evidence>
<keyword evidence="4" id="KW-0493">Microtubule</keyword>
<dbReference type="PANTHER" id="PTHR22878">
    <property type="entry name" value="DYNEIN HEAVY CHAIN 6, AXONEMAL-LIKE-RELATED"/>
    <property type="match status" value="1"/>
</dbReference>
<dbReference type="FunFam" id="1.10.8.720:FF:000001">
    <property type="entry name" value="dynein heavy chain 7, axonemal"/>
    <property type="match status" value="1"/>
</dbReference>
<keyword evidence="13" id="KW-0966">Cell projection</keyword>
<evidence type="ECO:0000259" key="20">
    <source>
        <dbReference type="Pfam" id="PF18198"/>
    </source>
</evidence>
<dbReference type="FunFam" id="3.40.50.300:FF:001810">
    <property type="entry name" value="Cytoplasmic dynein 2 heavy chain 1"/>
    <property type="match status" value="1"/>
</dbReference>
<dbReference type="GO" id="GO:0051959">
    <property type="term" value="F:dynein light intermediate chain binding"/>
    <property type="evidence" value="ECO:0007669"/>
    <property type="project" value="InterPro"/>
</dbReference>
<evidence type="ECO:0000256" key="12">
    <source>
        <dbReference type="ARBA" id="ARBA00023212"/>
    </source>
</evidence>
<keyword evidence="9 14" id="KW-0175">Coiled coil</keyword>
<dbReference type="Gene3D" id="1.10.8.1220">
    <property type="match status" value="1"/>
</dbReference>
<dbReference type="GeneTree" id="ENSGT00940000160505"/>
<evidence type="ECO:0000259" key="19">
    <source>
        <dbReference type="Pfam" id="PF17857"/>
    </source>
</evidence>
<dbReference type="FunFam" id="1.20.920.20:FF:000006">
    <property type="entry name" value="Dynein, axonemal, heavy chain 6"/>
    <property type="match status" value="1"/>
</dbReference>
<evidence type="ECO:0000256" key="2">
    <source>
        <dbReference type="ARBA" id="ARBA00008887"/>
    </source>
</evidence>
<dbReference type="FunFam" id="3.10.490.20:FF:000005">
    <property type="entry name" value="Dynein axonemal heavy chain 6"/>
    <property type="match status" value="1"/>
</dbReference>
<evidence type="ECO:0000256" key="13">
    <source>
        <dbReference type="ARBA" id="ARBA00023273"/>
    </source>
</evidence>
<name>M3XYI9_MUSPF</name>
<dbReference type="GO" id="GO:0045505">
    <property type="term" value="F:dynein intermediate chain binding"/>
    <property type="evidence" value="ECO:0007669"/>
    <property type="project" value="InterPro"/>
</dbReference>
<dbReference type="GO" id="GO:0005930">
    <property type="term" value="C:axoneme"/>
    <property type="evidence" value="ECO:0007669"/>
    <property type="project" value="UniProtKB-SubCell"/>
</dbReference>
<feature type="coiled-coil region" evidence="14">
    <location>
        <begin position="673"/>
        <end position="721"/>
    </location>
</feature>
<dbReference type="EMBL" id="AEYP01054382">
    <property type="status" value="NOT_ANNOTATED_CDS"/>
    <property type="molecule type" value="Genomic_DNA"/>
</dbReference>
<dbReference type="Gene3D" id="1.10.8.720">
    <property type="entry name" value="Region D6 of dynein motor"/>
    <property type="match status" value="1"/>
</dbReference>
<evidence type="ECO:0000256" key="4">
    <source>
        <dbReference type="ARBA" id="ARBA00022701"/>
    </source>
</evidence>
<feature type="domain" description="Dynein heavy chain AAA module D4" evidence="17">
    <location>
        <begin position="373"/>
        <end position="629"/>
    </location>
</feature>
<dbReference type="InterPro" id="IPR042219">
    <property type="entry name" value="AAA_lid_11_sf"/>
</dbReference>
<dbReference type="InterPro" id="IPR004273">
    <property type="entry name" value="Dynein_heavy_D6_P-loop"/>
</dbReference>
<evidence type="ECO:0000259" key="16">
    <source>
        <dbReference type="Pfam" id="PF12777"/>
    </source>
</evidence>
<evidence type="ECO:0000259" key="15">
    <source>
        <dbReference type="Pfam" id="PF03028"/>
    </source>
</evidence>
<dbReference type="Gene3D" id="3.10.490.20">
    <property type="match status" value="1"/>
</dbReference>
<keyword evidence="6" id="KW-0547">Nucleotide-binding</keyword>
<dbReference type="Gene3D" id="1.20.920.20">
    <property type="match status" value="1"/>
</dbReference>
<dbReference type="GO" id="GO:0005524">
    <property type="term" value="F:ATP binding"/>
    <property type="evidence" value="ECO:0007669"/>
    <property type="project" value="UniProtKB-KW"/>
</dbReference>
<dbReference type="eggNOG" id="KOG3595">
    <property type="taxonomic scope" value="Eukaryota"/>
</dbReference>
<keyword evidence="8" id="KW-0243">Dynein</keyword>
<dbReference type="SUPFAM" id="SSF52540">
    <property type="entry name" value="P-loop containing nucleoside triphosphate hydrolases"/>
    <property type="match status" value="2"/>
</dbReference>
<evidence type="ECO:0008006" key="23">
    <source>
        <dbReference type="Google" id="ProtNLM"/>
    </source>
</evidence>
<evidence type="ECO:0000256" key="14">
    <source>
        <dbReference type="SAM" id="Coils"/>
    </source>
</evidence>
<dbReference type="Pfam" id="PF03028">
    <property type="entry name" value="Dynein_heavy"/>
    <property type="match status" value="1"/>
</dbReference>
<dbReference type="FunFam" id="3.40.50.300:FF:000320">
    <property type="entry name" value="Dynein, axonemal, heavy chain 5"/>
    <property type="match status" value="1"/>
</dbReference>
<dbReference type="Ensembl" id="ENSMPUT00000004213.1">
    <property type="protein sequence ID" value="ENSMPUP00000004140.1"/>
    <property type="gene ID" value="ENSMPUG00000004174.1"/>
</dbReference>
<dbReference type="EMBL" id="AEYP01054386">
    <property type="status" value="NOT_ANNOTATED_CDS"/>
    <property type="molecule type" value="Genomic_DNA"/>
</dbReference>
<dbReference type="STRING" id="9669.ENSMPUP00000004140"/>
<keyword evidence="11" id="KW-0505">Motor protein</keyword>
<dbReference type="Pfam" id="PF12781">
    <property type="entry name" value="AAA_9"/>
    <property type="match status" value="1"/>
</dbReference>
<dbReference type="EMBL" id="AEYP01054381">
    <property type="status" value="NOT_ANNOTATED_CDS"/>
    <property type="molecule type" value="Genomic_DNA"/>
</dbReference>
<dbReference type="EMBL" id="AEYP01054379">
    <property type="status" value="NOT_ANNOTATED_CDS"/>
    <property type="molecule type" value="Genomic_DNA"/>
</dbReference>
<evidence type="ECO:0000256" key="10">
    <source>
        <dbReference type="ARBA" id="ARBA00023069"/>
    </source>
</evidence>
<dbReference type="Pfam" id="PF12775">
    <property type="entry name" value="AAA_7"/>
    <property type="match status" value="1"/>
</dbReference>
<keyword evidence="5" id="KW-0677">Repeat</keyword>
<dbReference type="GO" id="GO:0008569">
    <property type="term" value="F:minus-end-directed microtubule motor activity"/>
    <property type="evidence" value="ECO:0007669"/>
    <property type="project" value="InterPro"/>
</dbReference>
<evidence type="ECO:0000259" key="17">
    <source>
        <dbReference type="Pfam" id="PF12780"/>
    </source>
</evidence>